<dbReference type="InParanoid" id="A0A3Q7HKM0"/>
<reference evidence="1" key="1">
    <citation type="journal article" date="2012" name="Nature">
        <title>The tomato genome sequence provides insights into fleshy fruit evolution.</title>
        <authorList>
            <consortium name="Tomato Genome Consortium"/>
        </authorList>
    </citation>
    <scope>NUCLEOTIDE SEQUENCE [LARGE SCALE GENOMIC DNA]</scope>
    <source>
        <strain evidence="1">cv. Heinz 1706</strain>
    </source>
</reference>
<name>A0A3Q7HKM0_SOLLC</name>
<organism evidence="1">
    <name type="scientific">Solanum lycopersicum</name>
    <name type="common">Tomato</name>
    <name type="synonym">Lycopersicon esculentum</name>
    <dbReference type="NCBI Taxonomy" id="4081"/>
    <lineage>
        <taxon>Eukaryota</taxon>
        <taxon>Viridiplantae</taxon>
        <taxon>Streptophyta</taxon>
        <taxon>Embryophyta</taxon>
        <taxon>Tracheophyta</taxon>
        <taxon>Spermatophyta</taxon>
        <taxon>Magnoliopsida</taxon>
        <taxon>eudicotyledons</taxon>
        <taxon>Gunneridae</taxon>
        <taxon>Pentapetalae</taxon>
        <taxon>asterids</taxon>
        <taxon>lamiids</taxon>
        <taxon>Solanales</taxon>
        <taxon>Solanaceae</taxon>
        <taxon>Solanoideae</taxon>
        <taxon>Solaneae</taxon>
        <taxon>Solanum</taxon>
        <taxon>Solanum subgen. Lycopersicon</taxon>
    </lineage>
</organism>
<evidence type="ECO:0000313" key="2">
    <source>
        <dbReference type="Proteomes" id="UP000004994"/>
    </source>
</evidence>
<keyword evidence="2" id="KW-1185">Reference proteome</keyword>
<dbReference type="EnsemblPlants" id="Solyc06g011470.3.1">
    <property type="protein sequence ID" value="Solyc06g011470.3.1.1"/>
    <property type="gene ID" value="Solyc06g011470.3"/>
</dbReference>
<reference evidence="1" key="2">
    <citation type="submission" date="2019-01" db="UniProtKB">
        <authorList>
            <consortium name="EnsemblPlants"/>
        </authorList>
    </citation>
    <scope>IDENTIFICATION</scope>
    <source>
        <strain evidence="1">cv. Heinz 1706</strain>
    </source>
</reference>
<dbReference type="AlphaFoldDB" id="A0A3Q7HKM0"/>
<protein>
    <submittedName>
        <fullName evidence="1">Uncharacterized protein</fullName>
    </submittedName>
</protein>
<proteinExistence type="predicted"/>
<dbReference type="Proteomes" id="UP000004994">
    <property type="component" value="Chromosome 6"/>
</dbReference>
<accession>A0A3Q7HKM0</accession>
<evidence type="ECO:0000313" key="1">
    <source>
        <dbReference type="EnsemblPlants" id="Solyc06g011470.3.1.1"/>
    </source>
</evidence>
<dbReference type="Gramene" id="Solyc06g011470.3.1">
    <property type="protein sequence ID" value="Solyc06g011470.3.1.1"/>
    <property type="gene ID" value="Solyc06g011470.3"/>
</dbReference>
<sequence>MGPCLFQFYPHLFLSISALVSFYKCCPLNHS</sequence>